<dbReference type="InterPro" id="IPR002734">
    <property type="entry name" value="RibDG_C"/>
</dbReference>
<dbReference type="SUPFAM" id="SSF53597">
    <property type="entry name" value="Dihydrofolate reductase-like"/>
    <property type="match status" value="1"/>
</dbReference>
<comment type="caution">
    <text evidence="2">The sequence shown here is derived from an EMBL/GenBank/DDBJ whole genome shotgun (WGS) entry which is preliminary data.</text>
</comment>
<sequence>MTNVIYNTATTLSGFIADDDNSLDWLFVVEQPEDNSFGPFLEGVGALVMGSTTYEWVYTHEGLDEHPEKWRDSYAERPAFVFTTRELPVPDGLDIRLVQGAVSDHFGEIAEAAGDGDVWVVGGGDLAGQFYEAGQLDEIRLSIAPVTLESGAPVLPRRIEADALHLKSAHVEGQFVHAHYEVRYPRP</sequence>
<dbReference type="InterPro" id="IPR024072">
    <property type="entry name" value="DHFR-like_dom_sf"/>
</dbReference>
<dbReference type="GO" id="GO:0008703">
    <property type="term" value="F:5-amino-6-(5-phosphoribosylamino)uracil reductase activity"/>
    <property type="evidence" value="ECO:0007669"/>
    <property type="project" value="InterPro"/>
</dbReference>
<feature type="domain" description="Bacterial bifunctional deaminase-reductase C-terminal" evidence="1">
    <location>
        <begin position="4"/>
        <end position="172"/>
    </location>
</feature>
<dbReference type="PANTHER" id="PTHR38011:SF11">
    <property type="entry name" value="2,5-DIAMINO-6-RIBOSYLAMINO-4(3H)-PYRIMIDINONE 5'-PHOSPHATE REDUCTASE"/>
    <property type="match status" value="1"/>
</dbReference>
<dbReference type="EMBL" id="WBJX01000002">
    <property type="protein sequence ID" value="KAB1638265.1"/>
    <property type="molecule type" value="Genomic_DNA"/>
</dbReference>
<keyword evidence="3" id="KW-1185">Reference proteome</keyword>
<dbReference type="AlphaFoldDB" id="A0A7J5B3T7"/>
<reference evidence="2 3" key="1">
    <citation type="submission" date="2019-09" db="EMBL/GenBank/DDBJ databases">
        <title>Phylogeny of genus Pseudoclavibacter and closely related genus.</title>
        <authorList>
            <person name="Li Y."/>
        </authorList>
    </citation>
    <scope>NUCLEOTIDE SEQUENCE [LARGE SCALE GENOMIC DNA]</scope>
    <source>
        <strain evidence="2 3">THG-MD12</strain>
    </source>
</reference>
<dbReference type="OrthoDB" id="3427770at2"/>
<dbReference type="Proteomes" id="UP000490386">
    <property type="component" value="Unassembled WGS sequence"/>
</dbReference>
<gene>
    <name evidence="2" type="ORF">F8O03_07650</name>
</gene>
<organism evidence="2 3">
    <name type="scientific">Pseudoclavibacter terrae</name>
    <dbReference type="NCBI Taxonomy" id="1530195"/>
    <lineage>
        <taxon>Bacteria</taxon>
        <taxon>Bacillati</taxon>
        <taxon>Actinomycetota</taxon>
        <taxon>Actinomycetes</taxon>
        <taxon>Micrococcales</taxon>
        <taxon>Microbacteriaceae</taxon>
        <taxon>Pseudoclavibacter</taxon>
    </lineage>
</organism>
<dbReference type="RefSeq" id="WP_151423351.1">
    <property type="nucleotide sequence ID" value="NZ_WBJX01000002.1"/>
</dbReference>
<evidence type="ECO:0000313" key="2">
    <source>
        <dbReference type="EMBL" id="KAB1638265.1"/>
    </source>
</evidence>
<dbReference type="GO" id="GO:0009231">
    <property type="term" value="P:riboflavin biosynthetic process"/>
    <property type="evidence" value="ECO:0007669"/>
    <property type="project" value="InterPro"/>
</dbReference>
<name>A0A7J5B3T7_9MICO</name>
<dbReference type="Gene3D" id="3.40.430.10">
    <property type="entry name" value="Dihydrofolate Reductase, subunit A"/>
    <property type="match status" value="1"/>
</dbReference>
<dbReference type="PANTHER" id="PTHR38011">
    <property type="entry name" value="DIHYDROFOLATE REDUCTASE FAMILY PROTEIN (AFU_ORTHOLOGUE AFUA_8G06820)"/>
    <property type="match status" value="1"/>
</dbReference>
<accession>A0A7J5B3T7</accession>
<evidence type="ECO:0000313" key="3">
    <source>
        <dbReference type="Proteomes" id="UP000490386"/>
    </source>
</evidence>
<evidence type="ECO:0000259" key="1">
    <source>
        <dbReference type="Pfam" id="PF01872"/>
    </source>
</evidence>
<proteinExistence type="predicted"/>
<dbReference type="Pfam" id="PF01872">
    <property type="entry name" value="RibD_C"/>
    <property type="match status" value="1"/>
</dbReference>
<protein>
    <submittedName>
        <fullName evidence="2">Dihydrofolate reductase</fullName>
    </submittedName>
</protein>
<dbReference type="InterPro" id="IPR050765">
    <property type="entry name" value="Riboflavin_Biosynth_HTPR"/>
</dbReference>